<evidence type="ECO:0000256" key="2">
    <source>
        <dbReference type="PROSITE-ProRule" id="PRU00703"/>
    </source>
</evidence>
<dbReference type="Gene3D" id="3.10.580.10">
    <property type="entry name" value="CBS-domain"/>
    <property type="match status" value="2"/>
</dbReference>
<dbReference type="PROSITE" id="PS51371">
    <property type="entry name" value="CBS"/>
    <property type="match status" value="4"/>
</dbReference>
<dbReference type="InParanoid" id="Q6L0Q8"/>
<proteinExistence type="predicted"/>
<keyword evidence="4" id="KW-0560">Oxidoreductase</keyword>
<dbReference type="GO" id="GO:0003938">
    <property type="term" value="F:IMP dehydrogenase activity"/>
    <property type="evidence" value="ECO:0007669"/>
    <property type="project" value="UniProtKB-EC"/>
</dbReference>
<accession>Q6L0Q8</accession>
<dbReference type="InterPro" id="IPR014651">
    <property type="entry name" value="UCP036983_2CBS_MJ1404"/>
</dbReference>
<dbReference type="RefSeq" id="WP_011177660.1">
    <property type="nucleotide sequence ID" value="NC_005877.1"/>
</dbReference>
<dbReference type="Pfam" id="PF00571">
    <property type="entry name" value="CBS"/>
    <property type="match status" value="4"/>
</dbReference>
<dbReference type="InterPro" id="IPR000644">
    <property type="entry name" value="CBS_dom"/>
</dbReference>
<evidence type="ECO:0000259" key="3">
    <source>
        <dbReference type="PROSITE" id="PS51371"/>
    </source>
</evidence>
<name>Q6L0Q8_PICTO</name>
<dbReference type="GeneID" id="2844496"/>
<keyword evidence="1 2" id="KW-0129">CBS domain</keyword>
<dbReference type="HOGENOM" id="CLU_064879_0_0_2"/>
<dbReference type="PaxDb" id="263820-PTO0859"/>
<dbReference type="STRING" id="263820.PTO0859"/>
<evidence type="ECO:0000313" key="5">
    <source>
        <dbReference type="Proteomes" id="UP000000438"/>
    </source>
</evidence>
<organism evidence="4 5">
    <name type="scientific">Picrophilus torridus (strain ATCC 700027 / DSM 9790 / JCM 10055 / NBRC 100828 / KAW 2/3)</name>
    <dbReference type="NCBI Taxonomy" id="1122961"/>
    <lineage>
        <taxon>Archaea</taxon>
        <taxon>Methanobacteriati</taxon>
        <taxon>Thermoplasmatota</taxon>
        <taxon>Thermoplasmata</taxon>
        <taxon>Thermoplasmatales</taxon>
        <taxon>Picrophilaceae</taxon>
        <taxon>Picrophilus</taxon>
    </lineage>
</organism>
<gene>
    <name evidence="4" type="ordered locus">PTO0859</name>
</gene>
<sequence length="359" mass="40959">MEVKDIMTRDVDTIDKEEPISKALSIMKDTGIKQMPVLDGKRYVGMLTYREIMRRGSIKTSSKCYNFSINTPRLSDNMDIYKAIELLKESGLNAIPVFNKDSLIGILSRTDIIKNIDRIIGNADSIKNFQIMNSDPVTIEINDTVDDAIDEIRGFDEYEIPVTEKKVLRGILRIEDAMNAIIQDKEKISYGEFTSGKSKVEVIVSSIMDNPVSVYEDDSIKKTCDVMIKNNLHVVPVVNDKNIVTGIIDISDILNAIQTGEQEGYFIEISGLNDYDDDLYDITYFMADRFLSNVSRIIGKSGRLLIHVRKYKTEGRGKYSIRSKLIAGRYHLNVDKADYNYGRCLKEIFETYEEMIKEK</sequence>
<dbReference type="SUPFAM" id="SSF54631">
    <property type="entry name" value="CBS-domain pair"/>
    <property type="match status" value="2"/>
</dbReference>
<reference evidence="4 5" key="1">
    <citation type="journal article" date="2004" name="Proc. Natl. Acad. Sci. U.S.A.">
        <title>Genome sequence of Picrophilus torridus and its implications for life around pH 0.</title>
        <authorList>
            <person name="Futterer O."/>
            <person name="Angelov A."/>
            <person name="Liesegang H."/>
            <person name="Gottschalk G."/>
            <person name="Schleper C."/>
            <person name="Schepers B."/>
            <person name="Dock C."/>
            <person name="Antranikian G."/>
            <person name="Liebl W."/>
        </authorList>
    </citation>
    <scope>NUCLEOTIDE SEQUENCE [LARGE SCALE GENOMIC DNA]</scope>
    <source>
        <strain evidence="5">ATCC 700027 / DSM 9790 / JCM 10055 / NBRC 100828</strain>
    </source>
</reference>
<dbReference type="EC" id="1.1.1.205" evidence="4"/>
<dbReference type="EMBL" id="AE017261">
    <property type="protein sequence ID" value="AAT43444.1"/>
    <property type="molecule type" value="Genomic_DNA"/>
</dbReference>
<dbReference type="Gene3D" id="3.90.1280.20">
    <property type="match status" value="1"/>
</dbReference>
<feature type="domain" description="CBS" evidence="3">
    <location>
        <begin position="207"/>
        <end position="263"/>
    </location>
</feature>
<dbReference type="InterPro" id="IPR046342">
    <property type="entry name" value="CBS_dom_sf"/>
</dbReference>
<evidence type="ECO:0000313" key="4">
    <source>
        <dbReference type="EMBL" id="AAT43444.1"/>
    </source>
</evidence>
<feature type="domain" description="CBS" evidence="3">
    <location>
        <begin position="132"/>
        <end position="187"/>
    </location>
</feature>
<feature type="domain" description="CBS" evidence="3">
    <location>
        <begin position="67"/>
        <end position="125"/>
    </location>
</feature>
<dbReference type="AlphaFoldDB" id="Q6L0Q8"/>
<feature type="domain" description="CBS" evidence="3">
    <location>
        <begin position="7"/>
        <end position="62"/>
    </location>
</feature>
<dbReference type="CDD" id="cd02205">
    <property type="entry name" value="CBS_pair_SF"/>
    <property type="match status" value="1"/>
</dbReference>
<dbReference type="InterPro" id="IPR051257">
    <property type="entry name" value="Diverse_CBS-Domain"/>
</dbReference>
<dbReference type="PANTHER" id="PTHR43080:SF2">
    <property type="entry name" value="CBS DOMAIN-CONTAINING PROTEIN"/>
    <property type="match status" value="1"/>
</dbReference>
<dbReference type="SMART" id="SM00116">
    <property type="entry name" value="CBS"/>
    <property type="match status" value="4"/>
</dbReference>
<dbReference type="Proteomes" id="UP000000438">
    <property type="component" value="Chromosome"/>
</dbReference>
<dbReference type="PIRSF" id="PIRSF036983">
    <property type="entry name" value="UCP_2CBS_MJ1404"/>
    <property type="match status" value="1"/>
</dbReference>
<evidence type="ECO:0000256" key="1">
    <source>
        <dbReference type="ARBA" id="ARBA00023122"/>
    </source>
</evidence>
<dbReference type="PANTHER" id="PTHR43080">
    <property type="entry name" value="CBS DOMAIN-CONTAINING PROTEIN CBSX3, MITOCHONDRIAL"/>
    <property type="match status" value="1"/>
</dbReference>
<dbReference type="eggNOG" id="arCOG00601">
    <property type="taxonomic scope" value="Archaea"/>
</dbReference>
<dbReference type="KEGG" id="pto:PTO0859"/>
<protein>
    <submittedName>
        <fullName evidence="4">Inosine-5'-monophosphate dehydrogenase</fullName>
        <ecNumber evidence="4">1.1.1.205</ecNumber>
    </submittedName>
</protein>